<dbReference type="RefSeq" id="WP_184385257.1">
    <property type="nucleotide sequence ID" value="NZ_JACIDJ010000005.1"/>
</dbReference>
<dbReference type="Gene3D" id="1.10.8.100">
    <property type="entry name" value="Ribosomal RNA adenine dimethylase-like, domain 2"/>
    <property type="match status" value="1"/>
</dbReference>
<feature type="binding site" evidence="7 8">
    <location>
        <position position="59"/>
    </location>
    <ligand>
        <name>S-adenosyl-L-methionine</name>
        <dbReference type="ChEBI" id="CHEBI:59789"/>
    </ligand>
</feature>
<dbReference type="GO" id="GO:0052908">
    <property type="term" value="F:16S rRNA (adenine(1518)-N(6)/adenine(1519)-N(6))-dimethyltransferase activity"/>
    <property type="evidence" value="ECO:0007669"/>
    <property type="project" value="UniProtKB-EC"/>
</dbReference>
<comment type="function">
    <text evidence="7">Specifically dimethylates two adjacent adenosines (A1518 and A1519) in the loop of a conserved hairpin near the 3'-end of 16S rRNA in the 30S particle. May play a critical role in biogenesis of 30S subunits.</text>
</comment>
<accession>A0A840AG62</accession>
<evidence type="ECO:0000256" key="6">
    <source>
        <dbReference type="ARBA" id="ARBA00022884"/>
    </source>
</evidence>
<evidence type="ECO:0000256" key="4">
    <source>
        <dbReference type="ARBA" id="ARBA00022679"/>
    </source>
</evidence>
<feature type="binding site" evidence="7 8">
    <location>
        <position position="34"/>
    </location>
    <ligand>
        <name>S-adenosyl-L-methionine</name>
        <dbReference type="ChEBI" id="CHEBI:59789"/>
    </ligand>
</feature>
<evidence type="ECO:0000256" key="5">
    <source>
        <dbReference type="ARBA" id="ARBA00022691"/>
    </source>
</evidence>
<evidence type="ECO:0000259" key="9">
    <source>
        <dbReference type="SMART" id="SM00650"/>
    </source>
</evidence>
<feature type="binding site" evidence="7 8">
    <location>
        <position position="32"/>
    </location>
    <ligand>
        <name>S-adenosyl-L-methionine</name>
        <dbReference type="ChEBI" id="CHEBI:59789"/>
    </ligand>
</feature>
<dbReference type="InterPro" id="IPR029063">
    <property type="entry name" value="SAM-dependent_MTases_sf"/>
</dbReference>
<dbReference type="NCBIfam" id="TIGR00755">
    <property type="entry name" value="ksgA"/>
    <property type="match status" value="1"/>
</dbReference>
<dbReference type="InterPro" id="IPR023165">
    <property type="entry name" value="rRNA_Ade_diMease-like_C"/>
</dbReference>
<sequence length="289" mass="30792">MTSASDAAGALTPLGEVVRRFGLDARKALGQHFLLDEPVCRRIALLPGDLSGRHVLEVGPGPGGLTRALLAHPLAHLTAVELDERALAALAEVEAAHPGRLTVLRQDARHFDGATLLPAPRQVVANLPYNVGTPLLVGWLREAAAWERLTLMFQEEVAFRITAAAGTEHYGRLAVLSQWVASCSIGLRLPPGAFRPPPKVHSAVVVLTPHAEQPPPELFRAMERITAAAFGQRRKMLRGALKPLGGAEALLSACGIAPERRAEELPVAAFDALARAWLARGEEAGQATP</sequence>
<dbReference type="SMART" id="SM00650">
    <property type="entry name" value="rADc"/>
    <property type="match status" value="1"/>
</dbReference>
<dbReference type="PROSITE" id="PS01131">
    <property type="entry name" value="RRNA_A_DIMETH"/>
    <property type="match status" value="1"/>
</dbReference>
<dbReference type="InterPro" id="IPR020596">
    <property type="entry name" value="rRNA_Ade_Mease_Trfase_CS"/>
</dbReference>
<feature type="domain" description="Ribosomal RNA adenine methylase transferase N-terminal" evidence="9">
    <location>
        <begin position="39"/>
        <end position="211"/>
    </location>
</feature>
<gene>
    <name evidence="7" type="primary">rsmA</name>
    <name evidence="7" type="synonym">ksgA</name>
    <name evidence="10" type="ORF">GGQ83_002922</name>
</gene>
<protein>
    <recommendedName>
        <fullName evidence="7">Ribosomal RNA small subunit methyltransferase A</fullName>
        <ecNumber evidence="7">2.1.1.182</ecNumber>
    </recommendedName>
    <alternativeName>
        <fullName evidence="7">16S rRNA (adenine(1518)-N(6)/adenine(1519)-N(6))-dimethyltransferase</fullName>
    </alternativeName>
    <alternativeName>
        <fullName evidence="7">16S rRNA dimethyladenosine transferase</fullName>
    </alternativeName>
    <alternativeName>
        <fullName evidence="7">16S rRNA dimethylase</fullName>
    </alternativeName>
    <alternativeName>
        <fullName evidence="7">S-adenosylmethionine-6-N', N'-adenosyl(rRNA) dimethyltransferase</fullName>
    </alternativeName>
</protein>
<dbReference type="InterPro" id="IPR011530">
    <property type="entry name" value="rRNA_adenine_dimethylase"/>
</dbReference>
<keyword evidence="11" id="KW-1185">Reference proteome</keyword>
<dbReference type="PANTHER" id="PTHR11727">
    <property type="entry name" value="DIMETHYLADENOSINE TRANSFERASE"/>
    <property type="match status" value="1"/>
</dbReference>
<dbReference type="InterPro" id="IPR001737">
    <property type="entry name" value="KsgA/Erm"/>
</dbReference>
<dbReference type="SUPFAM" id="SSF53335">
    <property type="entry name" value="S-adenosyl-L-methionine-dependent methyltransferases"/>
    <property type="match status" value="1"/>
</dbReference>
<comment type="similarity">
    <text evidence="7">Belongs to the class I-like SAM-binding methyltransferase superfamily. rRNA adenine N(6)-methyltransferase family. RsmA subfamily.</text>
</comment>
<proteinExistence type="inferred from homology"/>
<evidence type="ECO:0000256" key="8">
    <source>
        <dbReference type="PROSITE-ProRule" id="PRU01026"/>
    </source>
</evidence>
<dbReference type="GO" id="GO:0003723">
    <property type="term" value="F:RNA binding"/>
    <property type="evidence" value="ECO:0007669"/>
    <property type="project" value="UniProtKB-UniRule"/>
</dbReference>
<keyword evidence="2 7" id="KW-0698">rRNA processing</keyword>
<dbReference type="EC" id="2.1.1.182" evidence="7"/>
<evidence type="ECO:0000313" key="10">
    <source>
        <dbReference type="EMBL" id="MBB3899470.1"/>
    </source>
</evidence>
<feature type="binding site" evidence="7 8">
    <location>
        <position position="107"/>
    </location>
    <ligand>
        <name>S-adenosyl-L-methionine</name>
        <dbReference type="ChEBI" id="CHEBI:59789"/>
    </ligand>
</feature>
<dbReference type="PROSITE" id="PS51689">
    <property type="entry name" value="SAM_RNA_A_N6_MT"/>
    <property type="match status" value="1"/>
</dbReference>
<dbReference type="EMBL" id="JACIDJ010000005">
    <property type="protein sequence ID" value="MBB3899470.1"/>
    <property type="molecule type" value="Genomic_DNA"/>
</dbReference>
<evidence type="ECO:0000256" key="3">
    <source>
        <dbReference type="ARBA" id="ARBA00022603"/>
    </source>
</evidence>
<evidence type="ECO:0000256" key="1">
    <source>
        <dbReference type="ARBA" id="ARBA00022490"/>
    </source>
</evidence>
<dbReference type="Gene3D" id="3.40.50.150">
    <property type="entry name" value="Vaccinia Virus protein VP39"/>
    <property type="match status" value="1"/>
</dbReference>
<feature type="binding site" evidence="7 8">
    <location>
        <position position="126"/>
    </location>
    <ligand>
        <name>S-adenosyl-L-methionine</name>
        <dbReference type="ChEBI" id="CHEBI:59789"/>
    </ligand>
</feature>
<keyword evidence="1 7" id="KW-0963">Cytoplasm</keyword>
<dbReference type="HAMAP" id="MF_00607">
    <property type="entry name" value="16SrRNA_methyltr_A"/>
    <property type="match status" value="1"/>
</dbReference>
<keyword evidence="4 7" id="KW-0808">Transferase</keyword>
<organism evidence="10 11">
    <name type="scientific">Roseococcus suduntuyensis</name>
    <dbReference type="NCBI Taxonomy" id="455361"/>
    <lineage>
        <taxon>Bacteria</taxon>
        <taxon>Pseudomonadati</taxon>
        <taxon>Pseudomonadota</taxon>
        <taxon>Alphaproteobacteria</taxon>
        <taxon>Acetobacterales</taxon>
        <taxon>Roseomonadaceae</taxon>
        <taxon>Roseococcus</taxon>
    </lineage>
</organism>
<reference evidence="10 11" key="1">
    <citation type="submission" date="2020-08" db="EMBL/GenBank/DDBJ databases">
        <title>Genomic Encyclopedia of Type Strains, Phase IV (KMG-IV): sequencing the most valuable type-strain genomes for metagenomic binning, comparative biology and taxonomic classification.</title>
        <authorList>
            <person name="Goeker M."/>
        </authorList>
    </citation>
    <scope>NUCLEOTIDE SEQUENCE [LARGE SCALE GENOMIC DNA]</scope>
    <source>
        <strain evidence="10 11">DSM 19979</strain>
    </source>
</reference>
<dbReference type="PANTHER" id="PTHR11727:SF7">
    <property type="entry name" value="DIMETHYLADENOSINE TRANSFERASE-RELATED"/>
    <property type="match status" value="1"/>
</dbReference>
<evidence type="ECO:0000256" key="7">
    <source>
        <dbReference type="HAMAP-Rule" id="MF_00607"/>
    </source>
</evidence>
<dbReference type="GO" id="GO:0005829">
    <property type="term" value="C:cytosol"/>
    <property type="evidence" value="ECO:0007669"/>
    <property type="project" value="TreeGrafter"/>
</dbReference>
<dbReference type="Pfam" id="PF00398">
    <property type="entry name" value="RrnaAD"/>
    <property type="match status" value="1"/>
</dbReference>
<dbReference type="Proteomes" id="UP000553193">
    <property type="component" value="Unassembled WGS sequence"/>
</dbReference>
<feature type="binding site" evidence="7 8">
    <location>
        <position position="81"/>
    </location>
    <ligand>
        <name>S-adenosyl-L-methionine</name>
        <dbReference type="ChEBI" id="CHEBI:59789"/>
    </ligand>
</feature>
<dbReference type="CDD" id="cd02440">
    <property type="entry name" value="AdoMet_MTases"/>
    <property type="match status" value="1"/>
</dbReference>
<comment type="caution">
    <text evidence="10">The sequence shown here is derived from an EMBL/GenBank/DDBJ whole genome shotgun (WGS) entry which is preliminary data.</text>
</comment>
<keyword evidence="6 7" id="KW-0694">RNA-binding</keyword>
<name>A0A840AG62_9PROT</name>
<comment type="catalytic activity">
    <reaction evidence="7">
        <text>adenosine(1518)/adenosine(1519) in 16S rRNA + 4 S-adenosyl-L-methionine = N(6)-dimethyladenosine(1518)/N(6)-dimethyladenosine(1519) in 16S rRNA + 4 S-adenosyl-L-homocysteine + 4 H(+)</text>
        <dbReference type="Rhea" id="RHEA:19609"/>
        <dbReference type="Rhea" id="RHEA-COMP:10232"/>
        <dbReference type="Rhea" id="RHEA-COMP:10233"/>
        <dbReference type="ChEBI" id="CHEBI:15378"/>
        <dbReference type="ChEBI" id="CHEBI:57856"/>
        <dbReference type="ChEBI" id="CHEBI:59789"/>
        <dbReference type="ChEBI" id="CHEBI:74411"/>
        <dbReference type="ChEBI" id="CHEBI:74493"/>
        <dbReference type="EC" id="2.1.1.182"/>
    </reaction>
</comment>
<keyword evidence="5 7" id="KW-0949">S-adenosyl-L-methionine</keyword>
<keyword evidence="3 7" id="KW-0489">Methyltransferase</keyword>
<dbReference type="AlphaFoldDB" id="A0A840AG62"/>
<evidence type="ECO:0000256" key="2">
    <source>
        <dbReference type="ARBA" id="ARBA00022552"/>
    </source>
</evidence>
<evidence type="ECO:0000313" key="11">
    <source>
        <dbReference type="Proteomes" id="UP000553193"/>
    </source>
</evidence>
<comment type="subcellular location">
    <subcellularLocation>
        <location evidence="7">Cytoplasm</location>
    </subcellularLocation>
</comment>
<dbReference type="InterPro" id="IPR020598">
    <property type="entry name" value="rRNA_Ade_methylase_Trfase_N"/>
</dbReference>